<evidence type="ECO:0000313" key="3">
    <source>
        <dbReference type="EMBL" id="MEB3071673.1"/>
    </source>
</evidence>
<accession>A0ABU5Z2S9</accession>
<dbReference type="CDD" id="cd01097">
    <property type="entry name" value="Tetrahydromethanopterin_reductase"/>
    <property type="match status" value="1"/>
</dbReference>
<protein>
    <submittedName>
        <fullName evidence="3">LLM class flavin-dependent oxidoreductase</fullName>
        <ecNumber evidence="3">1.-.-.-</ecNumber>
    </submittedName>
</protein>
<gene>
    <name evidence="3" type="ORF">K5L39_21085</name>
</gene>
<evidence type="ECO:0000256" key="1">
    <source>
        <dbReference type="ARBA" id="ARBA00023002"/>
    </source>
</evidence>
<organism evidence="3 4">
    <name type="scientific">[Mycobacterium] vasticus</name>
    <dbReference type="NCBI Taxonomy" id="2875777"/>
    <lineage>
        <taxon>Bacteria</taxon>
        <taxon>Bacillati</taxon>
        <taxon>Actinomycetota</taxon>
        <taxon>Actinomycetes</taxon>
        <taxon>Mycobacteriales</taxon>
        <taxon>Mycobacteriaceae</taxon>
        <taxon>Mycolicibacter</taxon>
    </lineage>
</organism>
<dbReference type="InterPro" id="IPR011251">
    <property type="entry name" value="Luciferase-like_dom"/>
</dbReference>
<dbReference type="RefSeq" id="WP_225397603.1">
    <property type="nucleotide sequence ID" value="NZ_JAYJJQ010000032.1"/>
</dbReference>
<dbReference type="Pfam" id="PF00296">
    <property type="entry name" value="Bac_luciferase"/>
    <property type="match status" value="1"/>
</dbReference>
<sequence length="398" mass="42849">MVKVGVYGQFIPPLDQAVTYTKTCEDIGFDAVAFTDQISANHPNSAWPELPVAAAWGKQHKFLDASIVMALSAAATERVELYLGAIDVVRHAPSKLAQHFMTLDHAARGRAFFALGASEAKNVLMYGHKRYGSAKKLEDSLAIIRKMFDSHGEPVWYEGEQYSMKGGVFELEPYGSKPPKVLAATGGSPDTLDLVGRYGDGLLTNLPGMCLGGPEQFARDVQLVRMGAERAGRDPDELVFAASVLTLMSEDEDEIQRLASSATLRWNTIVYGAVRGAEWKQFGYTHPLGDDWGYAKNMVPERMSRDEFFAAAEAVPVEAVRSVGHFTGTPEVVAEKLAPYIDAGLNYAFLVEHSPLADPSTATVATANIARLTEIIRGGRGLATAGASVGGYLGVGDS</sequence>
<dbReference type="Gene3D" id="3.20.20.30">
    <property type="entry name" value="Luciferase-like domain"/>
    <property type="match status" value="1"/>
</dbReference>
<dbReference type="InterPro" id="IPR036661">
    <property type="entry name" value="Luciferase-like_sf"/>
</dbReference>
<dbReference type="PANTHER" id="PTHR43244">
    <property type="match status" value="1"/>
</dbReference>
<dbReference type="Proteomes" id="UP001299283">
    <property type="component" value="Unassembled WGS sequence"/>
</dbReference>
<dbReference type="GO" id="GO:0016491">
    <property type="term" value="F:oxidoreductase activity"/>
    <property type="evidence" value="ECO:0007669"/>
    <property type="project" value="UniProtKB-KW"/>
</dbReference>
<evidence type="ECO:0000259" key="2">
    <source>
        <dbReference type="Pfam" id="PF00296"/>
    </source>
</evidence>
<dbReference type="EC" id="1.-.-.-" evidence="3"/>
<evidence type="ECO:0000313" key="4">
    <source>
        <dbReference type="Proteomes" id="UP001299283"/>
    </source>
</evidence>
<feature type="domain" description="Luciferase-like" evidence="2">
    <location>
        <begin position="12"/>
        <end position="345"/>
    </location>
</feature>
<proteinExistence type="predicted"/>
<dbReference type="EMBL" id="JAYJJQ010000032">
    <property type="protein sequence ID" value="MEB3071673.1"/>
    <property type="molecule type" value="Genomic_DNA"/>
</dbReference>
<reference evidence="3 4" key="1">
    <citation type="submission" date="2023-12" db="EMBL/GenBank/DDBJ databases">
        <title>Description of new species of Mycobacterium terrae complex isolated from sewage at the Sao Paulo Zoological Park Foundation in Brazil.</title>
        <authorList>
            <person name="Romagnoli C.L."/>
            <person name="Conceicao E.C."/>
            <person name="Machado E."/>
            <person name="Barreto L.B.P.F."/>
            <person name="Sharma A."/>
            <person name="Silva N.M."/>
            <person name="Marques L.E."/>
            <person name="Juliana M.A."/>
            <person name="Lourenco M.C.S."/>
            <person name="Digiampietri L.A."/>
            <person name="Suffys P.N."/>
            <person name="Viana-Niero C."/>
        </authorList>
    </citation>
    <scope>NUCLEOTIDE SEQUENCE [LARGE SCALE GENOMIC DNA]</scope>
    <source>
        <strain evidence="3 4">MYC017</strain>
    </source>
</reference>
<dbReference type="InterPro" id="IPR050564">
    <property type="entry name" value="F420-G6PD/mer"/>
</dbReference>
<name>A0ABU5Z2S9_9MYCO</name>
<keyword evidence="1 3" id="KW-0560">Oxidoreductase</keyword>
<keyword evidence="4" id="KW-1185">Reference proteome</keyword>
<dbReference type="PANTHER" id="PTHR43244:SF1">
    <property type="entry name" value="5,10-METHYLENETETRAHYDROMETHANOPTERIN REDUCTASE"/>
    <property type="match status" value="1"/>
</dbReference>
<comment type="caution">
    <text evidence="3">The sequence shown here is derived from an EMBL/GenBank/DDBJ whole genome shotgun (WGS) entry which is preliminary data.</text>
</comment>
<dbReference type="SUPFAM" id="SSF51679">
    <property type="entry name" value="Bacterial luciferase-like"/>
    <property type="match status" value="1"/>
</dbReference>